<dbReference type="PRINTS" id="PR00394">
    <property type="entry name" value="RHSPROTEIN"/>
</dbReference>
<dbReference type="Pfam" id="PF05593">
    <property type="entry name" value="RHS_repeat"/>
    <property type="match status" value="4"/>
</dbReference>
<sequence>MTPQEIERKAAERVSAVVPLTQVAMEDVSRGAQVVDKWLQDVSGGYVTLDVLKNVAGSMPIVGNIMAVVDVLCDIVHLVRDKAADEIETFFNWVSLGINLIGIIPLPPSMAAARMGLRPTLHLVRQELKHAASGLGDAIVSLLIGHLNARIAGEIDTYIDGAIAKLSGMLEQGADKGEALVHGWSHGLRRIAAGEVFKVGPPAERPLHDPQSKYANVFSAAWGALKAAARTTVNKVAGAALRNTHVAQVLNHSADQLAAVGSQFKARLKAQANAQTQKSIAWLLARLKQAVVRYLTKHKIGSAPTINHRTVAKSEKKRGDGLLEATRHQAPVKGDPNCCKATGGGRAPAAQGGTGHSLSFATGSETVVHTDFALPGHMPIVWARTYYSRLGAFDHPREPASKTAAPAYLGARWTTPYTTRIDQSADGRLHYLAADGRAHTFPALAGPGEVPGSTVGQSHHDAVEDLTLSRGNDGLLILSHGRDLVETFELVPQFLRHGQPHTRGRAVHYRLTSQRTRAGHLTELAYRHEGGQLSDITSGDSHVCTAIDEQGRIHSVWLVQEGQAVRQLAAYTYAEQPDGSSDLVAAEDEDGQRWTYDYLATSAKPGADRSPSTHLLRHYSDRTGRGIHLHWMHEEGFAHAITPGNSARAKAWREHADDGSFDTTVVFNRHIRLTTVIDALGYEREYYFDIRGHVYRVVHPEIQGADGLFYRHQEWFFRDAQANITRHLHADGSCDDYAYDTRGNLVRHSRPDGSVVHFAYDAQDNLTGIRDGEGHAWRRAYDGMHLVEEVDPLGHTTRYENNAHGLPVSITDAKGGKKTLAYDSAGQLVAYTDCSGKTSRWAYDPRGRLIEARNAAGETTRYLYERGQLVQTVLPDGTREHYEHDAEGRLLLHRDALQRETRYEWNEAGLIGQRIDAAGQTLGYSWDRLGRLVALRNENGRVHRFGYDRLGRLRAEEHFDVSVTEYGYDSASTTLAWVREADALTELGFDPVGRLTLRRASLWALPKNQVGQPIEGRPLQQTPDSVREATYAYDGNGRLVDARNSHIHLQWFYDAAGNMVAEHQHHRTSRDAQPLSQPRTAVWRHRYDALGHRIHTTRPDGHRLDWLTYGSGHVHGLMLDELEVLQIERDDLHREVRRTQANRIAEQRQYDPAGRLQAQLLSRAERLGQRPDSLQRLPISLTPGQDGPASAFNLQRRYTYDAAGQLTGIADSLRGNLSYRYDPVGRLLRAHSRLGEEVFAFDPASNMLDLPPQPEDEGLALSTAPSPRLDPATAARRLPPILDNLLKDYAGTHYDWDARGNLIRRRHNGEVIRFGWNAANELEEVVRNGTVRTRYWYDPLGRRLGKFSEPIVHVPPMAGSRYGASEYARRAKEEGLGGVLYGWDGDQLAWETDYVRLQTLHYVHEPHSFVPLLQATTMVDMVGAMLQRPHDVAGEYQGADGYDMERDPLHNGSWHPGLDEHGELKAPFTRLYYYQCDHLGTPQALTDEQGEIAWEANYRAWGQASIVIQEAARKAGLCNHIRFQGQYFDEESGLHYNRYRYYDPHSGRFVSRDPIGLLGGVNTHAYAPNPTLWVDPWGLIGRRGAFRQAKRDAGIPMRQHPDFSQKVPLSDRNCTCEMQRVNTTEYVFTRSDNSKVVIQDHGAGHKFGENGIGDQGAHFNVRPIENTRTGSVPGTKKHYPFE</sequence>
<dbReference type="PANTHER" id="PTHR32305">
    <property type="match status" value="1"/>
</dbReference>
<dbReference type="Proteomes" id="UP000255265">
    <property type="component" value="Unassembled WGS sequence"/>
</dbReference>
<dbReference type="Pfam" id="PF15657">
    <property type="entry name" value="Tox-HNH-EHHH"/>
    <property type="match status" value="1"/>
</dbReference>
<evidence type="ECO:0000259" key="3">
    <source>
        <dbReference type="Pfam" id="PF15657"/>
    </source>
</evidence>
<dbReference type="Gene3D" id="2.180.10.10">
    <property type="entry name" value="RHS repeat-associated core"/>
    <property type="match status" value="4"/>
</dbReference>
<name>A0A370FA32_9BURK</name>
<dbReference type="RefSeq" id="WP_211322625.1">
    <property type="nucleotide sequence ID" value="NZ_QQAV01000008.1"/>
</dbReference>
<dbReference type="InterPro" id="IPR001826">
    <property type="entry name" value="RHS"/>
</dbReference>
<evidence type="ECO:0000259" key="2">
    <source>
        <dbReference type="Pfam" id="PF03527"/>
    </source>
</evidence>
<dbReference type="NCBIfam" id="TIGR01643">
    <property type="entry name" value="YD_repeat_2x"/>
    <property type="match status" value="7"/>
</dbReference>
<dbReference type="Pfam" id="PF20148">
    <property type="entry name" value="DUF6531"/>
    <property type="match status" value="1"/>
</dbReference>
<protein>
    <submittedName>
        <fullName evidence="5">RHS repeat-associated protein</fullName>
    </submittedName>
</protein>
<evidence type="ECO:0000313" key="5">
    <source>
        <dbReference type="EMBL" id="RDI21955.1"/>
    </source>
</evidence>
<keyword evidence="6" id="KW-1185">Reference proteome</keyword>
<dbReference type="PANTHER" id="PTHR32305:SF15">
    <property type="entry name" value="PROTEIN RHSA-RELATED"/>
    <property type="match status" value="1"/>
</dbReference>
<feature type="domain" description="HNH/Endo VII superfamily nuclease toxins" evidence="3">
    <location>
        <begin position="1619"/>
        <end position="1681"/>
    </location>
</feature>
<evidence type="ECO:0000256" key="1">
    <source>
        <dbReference type="SAM" id="MobiDB-lite"/>
    </source>
</evidence>
<gene>
    <name evidence="5" type="ORF">DFR41_10879</name>
</gene>
<dbReference type="InterPro" id="IPR031325">
    <property type="entry name" value="RHS_repeat"/>
</dbReference>
<comment type="caution">
    <text evidence="5">The sequence shown here is derived from an EMBL/GenBank/DDBJ whole genome shotgun (WGS) entry which is preliminary data.</text>
</comment>
<accession>A0A370FA32</accession>
<dbReference type="InterPro" id="IPR050708">
    <property type="entry name" value="T6SS_VgrG/RHS"/>
</dbReference>
<feature type="region of interest" description="Disordered" evidence="1">
    <location>
        <begin position="1253"/>
        <end position="1272"/>
    </location>
</feature>
<dbReference type="InterPro" id="IPR022385">
    <property type="entry name" value="Rhs_assc_core"/>
</dbReference>
<reference evidence="5 6" key="1">
    <citation type="submission" date="2018-07" db="EMBL/GenBank/DDBJ databases">
        <title>Genomic Encyclopedia of Type Strains, Phase IV (KMG-IV): sequencing the most valuable type-strain genomes for metagenomic binning, comparative biology and taxonomic classification.</title>
        <authorList>
            <person name="Goeker M."/>
        </authorList>
    </citation>
    <scope>NUCLEOTIDE SEQUENCE [LARGE SCALE GENOMIC DNA]</scope>
    <source>
        <strain evidence="5 6">DSM 21352</strain>
    </source>
</reference>
<feature type="domain" description="DUF6531" evidence="4">
    <location>
        <begin position="355"/>
        <end position="441"/>
    </location>
</feature>
<dbReference type="EMBL" id="QQAV01000008">
    <property type="protein sequence ID" value="RDI21955.1"/>
    <property type="molecule type" value="Genomic_DNA"/>
</dbReference>
<dbReference type="InterPro" id="IPR006530">
    <property type="entry name" value="YD"/>
</dbReference>
<dbReference type="InterPro" id="IPR045351">
    <property type="entry name" value="DUF6531"/>
</dbReference>
<dbReference type="CDD" id="cd20743">
    <property type="entry name" value="FIX_RhsA-like"/>
    <property type="match status" value="1"/>
</dbReference>
<evidence type="ECO:0000259" key="4">
    <source>
        <dbReference type="Pfam" id="PF20148"/>
    </source>
</evidence>
<proteinExistence type="predicted"/>
<organism evidence="5 6">
    <name type="scientific">Pseudacidovorax intermedius</name>
    <dbReference type="NCBI Taxonomy" id="433924"/>
    <lineage>
        <taxon>Bacteria</taxon>
        <taxon>Pseudomonadati</taxon>
        <taxon>Pseudomonadota</taxon>
        <taxon>Betaproteobacteria</taxon>
        <taxon>Burkholderiales</taxon>
        <taxon>Comamonadaceae</taxon>
        <taxon>Pseudacidovorax</taxon>
    </lineage>
</organism>
<feature type="domain" description="RHS protein conserved region" evidence="2">
    <location>
        <begin position="1472"/>
        <end position="1504"/>
    </location>
</feature>
<dbReference type="InterPro" id="IPR028048">
    <property type="entry name" value="Tox-HNH-EHHH"/>
</dbReference>
<dbReference type="Pfam" id="PF03527">
    <property type="entry name" value="RHS"/>
    <property type="match status" value="1"/>
</dbReference>
<dbReference type="NCBIfam" id="TIGR03696">
    <property type="entry name" value="Rhs_assc_core"/>
    <property type="match status" value="1"/>
</dbReference>
<evidence type="ECO:0000313" key="6">
    <source>
        <dbReference type="Proteomes" id="UP000255265"/>
    </source>
</evidence>